<proteinExistence type="predicted"/>
<dbReference type="EMBL" id="FZNS01000013">
    <property type="protein sequence ID" value="SNR96383.1"/>
    <property type="molecule type" value="Genomic_DNA"/>
</dbReference>
<sequence>MVASKLYYKKHELPITKSTKGYYKKHELPITKSTKYAGYPITKSTNAYYNLFFCNTFPV</sequence>
<dbReference type="Proteomes" id="UP000198310">
    <property type="component" value="Unassembled WGS sequence"/>
</dbReference>
<name>A0A239AN38_9BACT</name>
<evidence type="ECO:0000313" key="2">
    <source>
        <dbReference type="Proteomes" id="UP000198310"/>
    </source>
</evidence>
<accession>A0A239AN38</accession>
<organism evidence="1 2">
    <name type="scientific">Hymenobacter mucosus</name>
    <dbReference type="NCBI Taxonomy" id="1411120"/>
    <lineage>
        <taxon>Bacteria</taxon>
        <taxon>Pseudomonadati</taxon>
        <taxon>Bacteroidota</taxon>
        <taxon>Cytophagia</taxon>
        <taxon>Cytophagales</taxon>
        <taxon>Hymenobacteraceae</taxon>
        <taxon>Hymenobacter</taxon>
    </lineage>
</organism>
<evidence type="ECO:0000313" key="1">
    <source>
        <dbReference type="EMBL" id="SNR96383.1"/>
    </source>
</evidence>
<gene>
    <name evidence="1" type="ORF">SAMN06269173_11375</name>
</gene>
<protein>
    <submittedName>
        <fullName evidence="1">Uncharacterized protein</fullName>
    </submittedName>
</protein>
<keyword evidence="2" id="KW-1185">Reference proteome</keyword>
<reference evidence="2" key="1">
    <citation type="submission" date="2017-06" db="EMBL/GenBank/DDBJ databases">
        <authorList>
            <person name="Varghese N."/>
            <person name="Submissions S."/>
        </authorList>
    </citation>
    <scope>NUCLEOTIDE SEQUENCE [LARGE SCALE GENOMIC DNA]</scope>
    <source>
        <strain evidence="2">DSM 28041</strain>
    </source>
</reference>
<dbReference type="AlphaFoldDB" id="A0A239AN38"/>